<keyword evidence="1" id="KW-0378">Hydrolase</keyword>
<reference evidence="4" key="1">
    <citation type="submission" date="2023-06" db="EMBL/GenBank/DDBJ databases">
        <authorList>
            <consortium name="Lawrence Berkeley National Laboratory"/>
            <person name="Ahrendt S."/>
            <person name="Sahu N."/>
            <person name="Indic B."/>
            <person name="Wong-Bajracharya J."/>
            <person name="Merenyi Z."/>
            <person name="Ke H.-M."/>
            <person name="Monk M."/>
            <person name="Kocsube S."/>
            <person name="Drula E."/>
            <person name="Lipzen A."/>
            <person name="Balint B."/>
            <person name="Henrissat B."/>
            <person name="Andreopoulos B."/>
            <person name="Martin F.M."/>
            <person name="Harder C.B."/>
            <person name="Rigling D."/>
            <person name="Ford K.L."/>
            <person name="Foster G.D."/>
            <person name="Pangilinan J."/>
            <person name="Papanicolaou A."/>
            <person name="Barry K."/>
            <person name="LaButti K."/>
            <person name="Viragh M."/>
            <person name="Koriabine M."/>
            <person name="Yan M."/>
            <person name="Riley R."/>
            <person name="Champramary S."/>
            <person name="Plett K.L."/>
            <person name="Tsai I.J."/>
            <person name="Slot J."/>
            <person name="Sipos G."/>
            <person name="Plett J."/>
            <person name="Nagy L.G."/>
            <person name="Grigoriev I.V."/>
        </authorList>
    </citation>
    <scope>NUCLEOTIDE SEQUENCE</scope>
    <source>
        <strain evidence="4">ICMP 16352</strain>
    </source>
</reference>
<comment type="caution">
    <text evidence="4">The sequence shown here is derived from an EMBL/GenBank/DDBJ whole genome shotgun (WGS) entry which is preliminary data.</text>
</comment>
<evidence type="ECO:0000259" key="3">
    <source>
        <dbReference type="Pfam" id="PF00144"/>
    </source>
</evidence>
<dbReference type="Proteomes" id="UP001175227">
    <property type="component" value="Unassembled WGS sequence"/>
</dbReference>
<evidence type="ECO:0000313" key="5">
    <source>
        <dbReference type="Proteomes" id="UP001175227"/>
    </source>
</evidence>
<keyword evidence="5" id="KW-1185">Reference proteome</keyword>
<accession>A0AA39PB18</accession>
<evidence type="ECO:0000313" key="4">
    <source>
        <dbReference type="EMBL" id="KAK0480917.1"/>
    </source>
</evidence>
<gene>
    <name evidence="4" type="ORF">IW261DRAFT_1475272</name>
</gene>
<dbReference type="PANTHER" id="PTHR43283">
    <property type="entry name" value="BETA-LACTAMASE-RELATED"/>
    <property type="match status" value="1"/>
</dbReference>
<dbReference type="InterPro" id="IPR001466">
    <property type="entry name" value="Beta-lactam-related"/>
</dbReference>
<feature type="chain" id="PRO_5041331364" evidence="2">
    <location>
        <begin position="18"/>
        <end position="390"/>
    </location>
</feature>
<dbReference type="Pfam" id="PF00144">
    <property type="entry name" value="Beta-lactamase"/>
    <property type="match status" value="1"/>
</dbReference>
<dbReference type="InterPro" id="IPR012338">
    <property type="entry name" value="Beta-lactam/transpept-like"/>
</dbReference>
<feature type="signal peptide" evidence="2">
    <location>
        <begin position="1"/>
        <end position="17"/>
    </location>
</feature>
<proteinExistence type="predicted"/>
<dbReference type="EMBL" id="JAUEPR010000009">
    <property type="protein sequence ID" value="KAK0480917.1"/>
    <property type="molecule type" value="Genomic_DNA"/>
</dbReference>
<name>A0AA39PB18_9AGAR</name>
<dbReference type="SUPFAM" id="SSF56601">
    <property type="entry name" value="beta-lactamase/transpeptidase-like"/>
    <property type="match status" value="1"/>
</dbReference>
<evidence type="ECO:0000256" key="1">
    <source>
        <dbReference type="ARBA" id="ARBA00022801"/>
    </source>
</evidence>
<dbReference type="PANTHER" id="PTHR43283:SF11">
    <property type="entry name" value="BETA-LACTAMASE-RELATED DOMAIN-CONTAINING PROTEIN"/>
    <property type="match status" value="1"/>
</dbReference>
<organism evidence="4 5">
    <name type="scientific">Armillaria novae-zelandiae</name>
    <dbReference type="NCBI Taxonomy" id="153914"/>
    <lineage>
        <taxon>Eukaryota</taxon>
        <taxon>Fungi</taxon>
        <taxon>Dikarya</taxon>
        <taxon>Basidiomycota</taxon>
        <taxon>Agaricomycotina</taxon>
        <taxon>Agaricomycetes</taxon>
        <taxon>Agaricomycetidae</taxon>
        <taxon>Agaricales</taxon>
        <taxon>Marasmiineae</taxon>
        <taxon>Physalacriaceae</taxon>
        <taxon>Armillaria</taxon>
    </lineage>
</organism>
<dbReference type="Gene3D" id="3.40.710.10">
    <property type="entry name" value="DD-peptidase/beta-lactamase superfamily"/>
    <property type="match status" value="1"/>
</dbReference>
<feature type="domain" description="Beta-lactamase-related" evidence="3">
    <location>
        <begin position="109"/>
        <end position="366"/>
    </location>
</feature>
<keyword evidence="2" id="KW-0732">Signal</keyword>
<dbReference type="AlphaFoldDB" id="A0AA39PB18"/>
<evidence type="ECO:0000256" key="2">
    <source>
        <dbReference type="SAM" id="SignalP"/>
    </source>
</evidence>
<dbReference type="GO" id="GO:0016787">
    <property type="term" value="F:hydrolase activity"/>
    <property type="evidence" value="ECO:0007669"/>
    <property type="project" value="UniProtKB-KW"/>
</dbReference>
<protein>
    <submittedName>
        <fullName evidence="4">Beta-lactamase</fullName>
    </submittedName>
</protein>
<sequence length="390" mass="42926">MIILNLIVSMLALSCNSYDKVLEYGTPESVGLLSWPLVQLEKNISSYLIPANYSSATYNEIHPIYPGATVMIGHQGTIVSHFAVGEVVKYANENGTDSWREVVLASTCTVSTYIPDFSVNGKENVTVLQLLTHTAGFDADPVPPLWTGYASYSARRQAIISQGLLNQPGTTYLYSDLSFMTMQIVLEIVTGLTLDVLLERDFTGPLGMTDTFFNRGNHALDTSRIAATEFQIAVQGAHEPQRPQPVWGTVHDENAWSLDGVSGHAGVFSTSMNLGIFCQMILNDGKYGNVRILQPQSVDKIFTDYNKAFPGHEHGLGFELNQFYFSGPMQSLQTAGHTGFTGTSIVIDRPSDTFMVLLTNRVHPSRTWSSPNIAREMVGYWVKKAMGFGE</sequence>
<dbReference type="InterPro" id="IPR050789">
    <property type="entry name" value="Diverse_Enzym_Activities"/>
</dbReference>